<evidence type="ECO:0000256" key="2">
    <source>
        <dbReference type="ARBA" id="ARBA00008170"/>
    </source>
</evidence>
<comment type="similarity">
    <text evidence="2">Belongs to the Ca(2+):cation antiporter (CaCA) (TC 2.A.19) family.</text>
</comment>
<feature type="chain" id="PRO_5046533957" description="Sodium/calcium exchanger membrane region domain-containing protein" evidence="9">
    <location>
        <begin position="25"/>
        <end position="801"/>
    </location>
</feature>
<dbReference type="InterPro" id="IPR004837">
    <property type="entry name" value="NaCa_Exmemb"/>
</dbReference>
<keyword evidence="6 8" id="KW-0472">Membrane</keyword>
<keyword evidence="12" id="KW-1185">Reference proteome</keyword>
<feature type="compositionally biased region" description="Low complexity" evidence="7">
    <location>
        <begin position="448"/>
        <end position="459"/>
    </location>
</feature>
<dbReference type="Gene3D" id="1.20.1420.30">
    <property type="entry name" value="NCX, central ion-binding region"/>
    <property type="match status" value="2"/>
</dbReference>
<feature type="transmembrane region" description="Helical" evidence="8">
    <location>
        <begin position="743"/>
        <end position="764"/>
    </location>
</feature>
<feature type="region of interest" description="Disordered" evidence="7">
    <location>
        <begin position="444"/>
        <end position="478"/>
    </location>
</feature>
<feature type="transmembrane region" description="Helical" evidence="8">
    <location>
        <begin position="664"/>
        <end position="687"/>
    </location>
</feature>
<reference evidence="12" key="1">
    <citation type="submission" date="2024-04" db="EMBL/GenBank/DDBJ databases">
        <authorList>
            <person name="Shaw F."/>
            <person name="Minotto A."/>
        </authorList>
    </citation>
    <scope>NUCLEOTIDE SEQUENCE [LARGE SCALE GENOMIC DNA]</scope>
</reference>
<feature type="region of interest" description="Disordered" evidence="7">
    <location>
        <begin position="310"/>
        <end position="355"/>
    </location>
</feature>
<feature type="transmembrane region" description="Helical" evidence="8">
    <location>
        <begin position="640"/>
        <end position="658"/>
    </location>
</feature>
<keyword evidence="4 8" id="KW-0812">Transmembrane</keyword>
<feature type="signal peptide" evidence="9">
    <location>
        <begin position="1"/>
        <end position="24"/>
    </location>
</feature>
<accession>A0ABP1EA37</accession>
<feature type="transmembrane region" description="Helical" evidence="8">
    <location>
        <begin position="235"/>
        <end position="258"/>
    </location>
</feature>
<feature type="compositionally biased region" description="Low complexity" evidence="7">
    <location>
        <begin position="330"/>
        <end position="340"/>
    </location>
</feature>
<keyword evidence="9" id="KW-0732">Signal</keyword>
<comment type="subcellular location">
    <subcellularLocation>
        <location evidence="1">Membrane</location>
        <topology evidence="1">Multi-pass membrane protein</topology>
    </subcellularLocation>
</comment>
<dbReference type="PANTHER" id="PTHR12266:SF0">
    <property type="entry name" value="MITOCHONDRIAL SODIUM_CALCIUM EXCHANGER PROTEIN"/>
    <property type="match status" value="1"/>
</dbReference>
<evidence type="ECO:0000313" key="12">
    <source>
        <dbReference type="Proteomes" id="UP001497453"/>
    </source>
</evidence>
<evidence type="ECO:0000256" key="3">
    <source>
        <dbReference type="ARBA" id="ARBA00022448"/>
    </source>
</evidence>
<dbReference type="InterPro" id="IPR051359">
    <property type="entry name" value="CaCA_antiporter"/>
</dbReference>
<feature type="transmembrane region" description="Helical" evidence="8">
    <location>
        <begin position="584"/>
        <end position="604"/>
    </location>
</feature>
<feature type="transmembrane region" description="Helical" evidence="8">
    <location>
        <begin position="699"/>
        <end position="731"/>
    </location>
</feature>
<feature type="region of interest" description="Disordered" evidence="7">
    <location>
        <begin position="394"/>
        <end position="419"/>
    </location>
</feature>
<feature type="transmembrane region" description="Helical" evidence="8">
    <location>
        <begin position="177"/>
        <end position="198"/>
    </location>
</feature>
<keyword evidence="5 8" id="KW-1133">Transmembrane helix</keyword>
<feature type="domain" description="Sodium/calcium exchanger membrane region" evidence="10">
    <location>
        <begin position="114"/>
        <end position="253"/>
    </location>
</feature>
<feature type="transmembrane region" description="Helical" evidence="8">
    <location>
        <begin position="107"/>
        <end position="127"/>
    </location>
</feature>
<name>A0ABP1EA37_9APHY</name>
<sequence>MWSGTPKFVFVLTLVLNCVLWSQSRYGHLKSVRSHDSGLLARRSLLEVYQVDSNVSVSGYREKCHPISFPVEAQCPIARDLCPQSDTFLSIPYVRHYFCSDSHLRPLIFSGYIIWLAFLFSTLGISASDFFCPNLGTLSHLLGLDENVAGVTFLAFGNGSPDVFATFSAMRSNSGGLAIGELLGAASFVTSCVVGSMCIIKPFKVDRGPFLRDVGFFTLAVIMLLAVLWDNEIEAWEAASMIVLYVIYVTVVVVGSYLERWRERRKQIEAMRRDEFREEAIQYPPFHDEEVSLPTTGTAALEIPYSRARAVSQPGPPRLGLELPPRPHTRSPSPLSTRSSQLRHRPPSTHSHVGHMPSFSLIGALEFRRVVSELQQQSASSALSLFESPLTPYPGGHYHTHPHRGSRERTPIDYGSERDPWDTALGLPLHDRSPQGAIPPLIEEETTTEGGPTPMITITHTPASPVTETSSEVESTRYTPLTKRQRAFRVLAHVYHILFPTLQDFKAKSLLGKIAAVFAAPAVTVLTLTLPVVVTDYDCDGAHEEKFLTDEGRLIDFEEEGVERALIAEDRVEEELRELKFNKWLMAVQCVLGPLFCIAVLFDATEHEPWLLLAAGVSGATFGILVAVFAKHGETSAARLARCAMGFIVAIVWIMAIADEVVQVLQTFGLIFGLSDAIIGLTIFAMGNSLADLVANMSVAVFAPIMGFSACFGGPMLNILLGIGISGSYIIGQNGGASYPLHFSTTLLMTGTGLLALLIVTLVFVPWNGYFLPRSWGVALIVGYVALMAANVVVEVKMASS</sequence>
<feature type="transmembrane region" description="Helical" evidence="8">
    <location>
        <begin position="610"/>
        <end position="628"/>
    </location>
</feature>
<protein>
    <recommendedName>
        <fullName evidence="10">Sodium/calcium exchanger membrane region domain-containing protein</fullName>
    </recommendedName>
</protein>
<dbReference type="Pfam" id="PF01699">
    <property type="entry name" value="Na_Ca_ex"/>
    <property type="match status" value="2"/>
</dbReference>
<evidence type="ECO:0000256" key="6">
    <source>
        <dbReference type="ARBA" id="ARBA00023136"/>
    </source>
</evidence>
<evidence type="ECO:0000256" key="7">
    <source>
        <dbReference type="SAM" id="MobiDB-lite"/>
    </source>
</evidence>
<evidence type="ECO:0000256" key="4">
    <source>
        <dbReference type="ARBA" id="ARBA00022692"/>
    </source>
</evidence>
<dbReference type="InterPro" id="IPR044880">
    <property type="entry name" value="NCX_ion-bd_dom_sf"/>
</dbReference>
<organism evidence="11 12">
    <name type="scientific">Somion occarium</name>
    <dbReference type="NCBI Taxonomy" id="3059160"/>
    <lineage>
        <taxon>Eukaryota</taxon>
        <taxon>Fungi</taxon>
        <taxon>Dikarya</taxon>
        <taxon>Basidiomycota</taxon>
        <taxon>Agaricomycotina</taxon>
        <taxon>Agaricomycetes</taxon>
        <taxon>Polyporales</taxon>
        <taxon>Cerrenaceae</taxon>
        <taxon>Somion</taxon>
    </lineage>
</organism>
<evidence type="ECO:0000256" key="9">
    <source>
        <dbReference type="SAM" id="SignalP"/>
    </source>
</evidence>
<dbReference type="PANTHER" id="PTHR12266">
    <property type="entry name" value="NA+/CA2+ K+ INDEPENDENT EXCHANGER"/>
    <property type="match status" value="1"/>
</dbReference>
<feature type="domain" description="Sodium/calcium exchanger membrane region" evidence="10">
    <location>
        <begin position="645"/>
        <end position="790"/>
    </location>
</feature>
<evidence type="ECO:0000259" key="10">
    <source>
        <dbReference type="Pfam" id="PF01699"/>
    </source>
</evidence>
<dbReference type="EMBL" id="OZ037952">
    <property type="protein sequence ID" value="CAL1716755.1"/>
    <property type="molecule type" value="Genomic_DNA"/>
</dbReference>
<evidence type="ECO:0000256" key="1">
    <source>
        <dbReference type="ARBA" id="ARBA00004141"/>
    </source>
</evidence>
<feature type="transmembrane region" description="Helical" evidence="8">
    <location>
        <begin position="210"/>
        <end position="229"/>
    </location>
</feature>
<dbReference type="Proteomes" id="UP001497453">
    <property type="component" value="Chromosome 9"/>
</dbReference>
<proteinExistence type="inferred from homology"/>
<feature type="compositionally biased region" description="Basic and acidic residues" evidence="7">
    <location>
        <begin position="405"/>
        <end position="419"/>
    </location>
</feature>
<evidence type="ECO:0000256" key="5">
    <source>
        <dbReference type="ARBA" id="ARBA00022989"/>
    </source>
</evidence>
<evidence type="ECO:0000313" key="11">
    <source>
        <dbReference type="EMBL" id="CAL1716755.1"/>
    </source>
</evidence>
<feature type="transmembrane region" description="Helical" evidence="8">
    <location>
        <begin position="776"/>
        <end position="794"/>
    </location>
</feature>
<gene>
    <name evidence="11" type="ORF">GFSPODELE1_LOCUS10903</name>
</gene>
<evidence type="ECO:0000256" key="8">
    <source>
        <dbReference type="SAM" id="Phobius"/>
    </source>
</evidence>
<keyword evidence="3" id="KW-0813">Transport</keyword>